<evidence type="ECO:0000256" key="15">
    <source>
        <dbReference type="ARBA" id="ARBA00023211"/>
    </source>
</evidence>
<dbReference type="OrthoDB" id="9813261at2"/>
<comment type="subcellular location">
    <subcellularLocation>
        <location evidence="3 22">Cytoplasm</location>
    </subcellularLocation>
</comment>
<evidence type="ECO:0000256" key="16">
    <source>
        <dbReference type="ARBA" id="ARBA00023316"/>
    </source>
</evidence>
<dbReference type="Proteomes" id="UP000199433">
    <property type="component" value="Unassembled WGS sequence"/>
</dbReference>
<dbReference type="EMBL" id="FNFK01000008">
    <property type="protein sequence ID" value="SDJ95337.1"/>
    <property type="molecule type" value="Genomic_DNA"/>
</dbReference>
<protein>
    <recommendedName>
        <fullName evidence="19 22">D-alanine--D-alanine ligase</fullName>
        <ecNumber evidence="6 22">6.3.2.4</ecNumber>
    </recommendedName>
    <alternativeName>
        <fullName evidence="21 22">D-Ala-D-Ala ligase</fullName>
    </alternativeName>
    <alternativeName>
        <fullName evidence="20 22">D-alanylalanine synthetase</fullName>
    </alternativeName>
</protein>
<comment type="catalytic activity">
    <reaction evidence="17 22">
        <text>2 D-alanine + ATP = D-alanyl-D-alanine + ADP + phosphate + H(+)</text>
        <dbReference type="Rhea" id="RHEA:11224"/>
        <dbReference type="ChEBI" id="CHEBI:15378"/>
        <dbReference type="ChEBI" id="CHEBI:30616"/>
        <dbReference type="ChEBI" id="CHEBI:43474"/>
        <dbReference type="ChEBI" id="CHEBI:57416"/>
        <dbReference type="ChEBI" id="CHEBI:57822"/>
        <dbReference type="ChEBI" id="CHEBI:456216"/>
        <dbReference type="EC" id="6.3.2.4"/>
    </reaction>
</comment>
<name>A0A1G8XY02_9LACT</name>
<evidence type="ECO:0000256" key="9">
    <source>
        <dbReference type="ARBA" id="ARBA00022723"/>
    </source>
</evidence>
<dbReference type="GO" id="GO:0009252">
    <property type="term" value="P:peptidoglycan biosynthetic process"/>
    <property type="evidence" value="ECO:0007669"/>
    <property type="project" value="UniProtKB-UniRule"/>
</dbReference>
<dbReference type="Gene3D" id="3.30.1490.20">
    <property type="entry name" value="ATP-grasp fold, A domain"/>
    <property type="match status" value="1"/>
</dbReference>
<dbReference type="PROSITE" id="PS50975">
    <property type="entry name" value="ATP_GRASP"/>
    <property type="match status" value="1"/>
</dbReference>
<dbReference type="GO" id="GO:0071555">
    <property type="term" value="P:cell wall organization"/>
    <property type="evidence" value="ECO:0007669"/>
    <property type="project" value="UniProtKB-KW"/>
</dbReference>
<dbReference type="InterPro" id="IPR013815">
    <property type="entry name" value="ATP_grasp_subdomain_1"/>
</dbReference>
<evidence type="ECO:0000256" key="24">
    <source>
        <dbReference type="PIRSR" id="PIRSR039102-2"/>
    </source>
</evidence>
<keyword evidence="14 22" id="KW-0573">Peptidoglycan synthesis</keyword>
<evidence type="ECO:0000256" key="13">
    <source>
        <dbReference type="ARBA" id="ARBA00022960"/>
    </source>
</evidence>
<dbReference type="Gene3D" id="3.30.470.20">
    <property type="entry name" value="ATP-grasp fold, B domain"/>
    <property type="match status" value="1"/>
</dbReference>
<evidence type="ECO:0000256" key="5">
    <source>
        <dbReference type="ARBA" id="ARBA00010871"/>
    </source>
</evidence>
<feature type="binding site" evidence="24">
    <location>
        <begin position="169"/>
        <end position="171"/>
    </location>
    <ligand>
        <name>ATP</name>
        <dbReference type="ChEBI" id="CHEBI:30616"/>
    </ligand>
</feature>
<dbReference type="HAMAP" id="MF_00047">
    <property type="entry name" value="Dala_Dala_lig"/>
    <property type="match status" value="1"/>
</dbReference>
<dbReference type="AlphaFoldDB" id="A0A1G8XY02"/>
<comment type="similarity">
    <text evidence="5 22">Belongs to the D-alanine--D-alanine ligase family.</text>
</comment>
<evidence type="ECO:0000256" key="21">
    <source>
        <dbReference type="ARBA" id="ARBA00077154"/>
    </source>
</evidence>
<dbReference type="GO" id="GO:0005829">
    <property type="term" value="C:cytosol"/>
    <property type="evidence" value="ECO:0007669"/>
    <property type="project" value="TreeGrafter"/>
</dbReference>
<feature type="active site" evidence="23">
    <location>
        <position position="177"/>
    </location>
</feature>
<sequence length="351" mass="39718">MKLYLIYGGKSAEHEVSIKSAYSILQKIYYDHYTVIPVYITREGQWYKAGNVNSKDGIPEVEEMNQIAKKQPFNFTEMMEGESVAFPVLHGPNGEDGTVQGLFEVFDIPYVGAGVLASAVGMDKIISKSVFKEAGLPILPYNEVKLTDWKVDPDKVKDGLIQSLGFPMFVKPANLGSSVGITRVLEETKLKEAIELAFEYDTRIVVEKGVKAREIEVAVLGNEDIHTSVPGELIKHKPFYDYEDKYLNQEVIRQVPSDISDELTKKLRELAARAFHAIDGAGVSRVDFFLTEDGEVYVNEVNTFPGFRNNSMYPRAWEKTGLPYEDLIEEVIQLGIRRHKDRLELNTRRNK</sequence>
<dbReference type="PROSITE" id="PS00844">
    <property type="entry name" value="DALA_DALA_LIGASE_2"/>
    <property type="match status" value="1"/>
</dbReference>
<dbReference type="NCBIfam" id="TIGR01205">
    <property type="entry name" value="D_ala_D_alaTIGR"/>
    <property type="match status" value="1"/>
</dbReference>
<feature type="binding site" evidence="25">
    <location>
        <position position="287"/>
    </location>
    <ligand>
        <name>Mg(2+)</name>
        <dbReference type="ChEBI" id="CHEBI:18420"/>
        <label>1</label>
    </ligand>
</feature>
<dbReference type="InterPro" id="IPR011127">
    <property type="entry name" value="Dala_Dala_lig_N"/>
</dbReference>
<dbReference type="PROSITE" id="PS00843">
    <property type="entry name" value="DALA_DALA_LIGASE_1"/>
    <property type="match status" value="1"/>
</dbReference>
<evidence type="ECO:0000256" key="3">
    <source>
        <dbReference type="ARBA" id="ARBA00004496"/>
    </source>
</evidence>
<evidence type="ECO:0000256" key="7">
    <source>
        <dbReference type="ARBA" id="ARBA00022490"/>
    </source>
</evidence>
<dbReference type="InterPro" id="IPR016185">
    <property type="entry name" value="PreATP-grasp_dom_sf"/>
</dbReference>
<keyword evidence="9 25" id="KW-0479">Metal-binding</keyword>
<keyword evidence="13 22" id="KW-0133">Cell shape</keyword>
<feature type="binding site" evidence="24">
    <location>
        <position position="124"/>
    </location>
    <ligand>
        <name>ATP</name>
        <dbReference type="ChEBI" id="CHEBI:30616"/>
    </ligand>
</feature>
<keyword evidence="11 26" id="KW-0067">ATP-binding</keyword>
<evidence type="ECO:0000256" key="8">
    <source>
        <dbReference type="ARBA" id="ARBA00022598"/>
    </source>
</evidence>
<dbReference type="PANTHER" id="PTHR23132:SF25">
    <property type="entry name" value="D-ALANINE--D-ALANINE LIGASE A"/>
    <property type="match status" value="1"/>
</dbReference>
<feature type="domain" description="ATP-grasp" evidence="27">
    <location>
        <begin position="128"/>
        <end position="333"/>
    </location>
</feature>
<dbReference type="GO" id="GO:0005524">
    <property type="term" value="F:ATP binding"/>
    <property type="evidence" value="ECO:0007669"/>
    <property type="project" value="UniProtKB-UniRule"/>
</dbReference>
<keyword evidence="10 24" id="KW-0547">Nucleotide-binding</keyword>
<evidence type="ECO:0000256" key="12">
    <source>
        <dbReference type="ARBA" id="ARBA00022842"/>
    </source>
</evidence>
<comment type="cofactor">
    <cofactor evidence="25">
        <name>Mg(2+)</name>
        <dbReference type="ChEBI" id="CHEBI:18420"/>
    </cofactor>
    <cofactor evidence="25">
        <name>Mn(2+)</name>
        <dbReference type="ChEBI" id="CHEBI:29035"/>
    </cofactor>
    <text evidence="25">Binds 2 magnesium or manganese ions per subunit.</text>
</comment>
<feature type="binding site" evidence="24">
    <location>
        <begin position="299"/>
        <end position="300"/>
    </location>
    <ligand>
        <name>ATP</name>
        <dbReference type="ChEBI" id="CHEBI:30616"/>
    </ligand>
</feature>
<evidence type="ECO:0000256" key="2">
    <source>
        <dbReference type="ARBA" id="ARBA00003921"/>
    </source>
</evidence>
<evidence type="ECO:0000256" key="17">
    <source>
        <dbReference type="ARBA" id="ARBA00047614"/>
    </source>
</evidence>
<feature type="active site" evidence="23">
    <location>
        <position position="311"/>
    </location>
</feature>
<evidence type="ECO:0000256" key="18">
    <source>
        <dbReference type="ARBA" id="ARBA00060592"/>
    </source>
</evidence>
<evidence type="ECO:0000256" key="22">
    <source>
        <dbReference type="HAMAP-Rule" id="MF_00047"/>
    </source>
</evidence>
<dbReference type="PIRSF" id="PIRSF039102">
    <property type="entry name" value="Ddl/VanB"/>
    <property type="match status" value="1"/>
</dbReference>
<dbReference type="InterPro" id="IPR005905">
    <property type="entry name" value="D_ala_D_ala"/>
</dbReference>
<evidence type="ECO:0000256" key="23">
    <source>
        <dbReference type="PIRSR" id="PIRSR039102-1"/>
    </source>
</evidence>
<feature type="active site" evidence="23">
    <location>
        <position position="13"/>
    </location>
</feature>
<comment type="function">
    <text evidence="2 22">Cell wall formation.</text>
</comment>
<organism evidence="28 29">
    <name type="scientific">Alkalibacterium thalassium</name>
    <dbReference type="NCBI Taxonomy" id="426701"/>
    <lineage>
        <taxon>Bacteria</taxon>
        <taxon>Bacillati</taxon>
        <taxon>Bacillota</taxon>
        <taxon>Bacilli</taxon>
        <taxon>Lactobacillales</taxon>
        <taxon>Carnobacteriaceae</taxon>
        <taxon>Alkalibacterium</taxon>
    </lineage>
</organism>
<evidence type="ECO:0000256" key="14">
    <source>
        <dbReference type="ARBA" id="ARBA00022984"/>
    </source>
</evidence>
<dbReference type="PANTHER" id="PTHR23132">
    <property type="entry name" value="D-ALANINE--D-ALANINE LIGASE"/>
    <property type="match status" value="1"/>
</dbReference>
<dbReference type="UniPathway" id="UPA00219"/>
<dbReference type="FunFam" id="3.30.1490.20:FF:000007">
    <property type="entry name" value="D-alanine--D-alanine ligase"/>
    <property type="match status" value="1"/>
</dbReference>
<evidence type="ECO:0000256" key="20">
    <source>
        <dbReference type="ARBA" id="ARBA00076288"/>
    </source>
</evidence>
<dbReference type="InterPro" id="IPR000291">
    <property type="entry name" value="D-Ala_lig_Van_CS"/>
</dbReference>
<evidence type="ECO:0000256" key="26">
    <source>
        <dbReference type="PROSITE-ProRule" id="PRU00409"/>
    </source>
</evidence>
<dbReference type="FunFam" id="3.30.470.20:FF:000008">
    <property type="entry name" value="D-alanine--D-alanine ligase"/>
    <property type="match status" value="1"/>
</dbReference>
<evidence type="ECO:0000256" key="6">
    <source>
        <dbReference type="ARBA" id="ARBA00012216"/>
    </source>
</evidence>
<gene>
    <name evidence="22" type="primary">ddl</name>
    <name evidence="28" type="ORF">SAMN04488098_100810</name>
</gene>
<keyword evidence="7 22" id="KW-0963">Cytoplasm</keyword>
<dbReference type="EC" id="6.3.2.4" evidence="6 22"/>
<keyword evidence="12 25" id="KW-0460">Magnesium</keyword>
<dbReference type="InterPro" id="IPR011761">
    <property type="entry name" value="ATP-grasp"/>
</dbReference>
<dbReference type="Pfam" id="PF01820">
    <property type="entry name" value="Dala_Dala_lig_N"/>
    <property type="match status" value="1"/>
</dbReference>
<reference evidence="29" key="1">
    <citation type="submission" date="2016-10" db="EMBL/GenBank/DDBJ databases">
        <authorList>
            <person name="Varghese N."/>
            <person name="Submissions S."/>
        </authorList>
    </citation>
    <scope>NUCLEOTIDE SEQUENCE [LARGE SCALE GENOMIC DNA]</scope>
    <source>
        <strain evidence="29">DSM 19181</strain>
    </source>
</reference>
<dbReference type="RefSeq" id="WP_091265427.1">
    <property type="nucleotide sequence ID" value="NZ_FNFK01000008.1"/>
</dbReference>
<feature type="binding site" evidence="24">
    <location>
        <begin position="177"/>
        <end position="178"/>
    </location>
    <ligand>
        <name>ATP</name>
        <dbReference type="ChEBI" id="CHEBI:30616"/>
    </ligand>
</feature>
<comment type="cofactor">
    <cofactor evidence="1">
        <name>Mn(2+)</name>
        <dbReference type="ChEBI" id="CHEBI:29035"/>
    </cofactor>
</comment>
<accession>A0A1G8XY02</accession>
<comment type="pathway">
    <text evidence="18">Glycan biosynthesis.</text>
</comment>
<dbReference type="Pfam" id="PF07478">
    <property type="entry name" value="Dala_Dala_lig_C"/>
    <property type="match status" value="1"/>
</dbReference>
<dbReference type="STRING" id="426701.SAMN04488098_100810"/>
<keyword evidence="15 25" id="KW-0464">Manganese</keyword>
<dbReference type="GO" id="GO:0008360">
    <property type="term" value="P:regulation of cell shape"/>
    <property type="evidence" value="ECO:0007669"/>
    <property type="project" value="UniProtKB-KW"/>
</dbReference>
<dbReference type="NCBIfam" id="NF002528">
    <property type="entry name" value="PRK01966.1-4"/>
    <property type="match status" value="1"/>
</dbReference>
<evidence type="ECO:0000256" key="11">
    <source>
        <dbReference type="ARBA" id="ARBA00022840"/>
    </source>
</evidence>
<evidence type="ECO:0000256" key="1">
    <source>
        <dbReference type="ARBA" id="ARBA00001936"/>
    </source>
</evidence>
<evidence type="ECO:0000256" key="25">
    <source>
        <dbReference type="PIRSR" id="PIRSR039102-3"/>
    </source>
</evidence>
<evidence type="ECO:0000256" key="10">
    <source>
        <dbReference type="ARBA" id="ARBA00022741"/>
    </source>
</evidence>
<evidence type="ECO:0000256" key="19">
    <source>
        <dbReference type="ARBA" id="ARBA00068427"/>
    </source>
</evidence>
<feature type="binding site" evidence="24">
    <location>
        <begin position="207"/>
        <end position="214"/>
    </location>
    <ligand>
        <name>ATP</name>
        <dbReference type="ChEBI" id="CHEBI:30616"/>
    </ligand>
</feature>
<keyword evidence="29" id="KW-1185">Reference proteome</keyword>
<feature type="binding site" evidence="25">
    <location>
        <position position="302"/>
    </location>
    <ligand>
        <name>Mg(2+)</name>
        <dbReference type="ChEBI" id="CHEBI:18420"/>
        <label>2</label>
    </ligand>
</feature>
<dbReference type="SUPFAM" id="SSF52440">
    <property type="entry name" value="PreATP-grasp domain"/>
    <property type="match status" value="1"/>
</dbReference>
<dbReference type="InterPro" id="IPR011095">
    <property type="entry name" value="Dala_Dala_lig_C"/>
</dbReference>
<evidence type="ECO:0000313" key="28">
    <source>
        <dbReference type="EMBL" id="SDJ95337.1"/>
    </source>
</evidence>
<feature type="binding site" evidence="25">
    <location>
        <position position="300"/>
    </location>
    <ligand>
        <name>Mg(2+)</name>
        <dbReference type="ChEBI" id="CHEBI:18420"/>
        <label>2</label>
    </ligand>
</feature>
<keyword evidence="16 22" id="KW-0961">Cell wall biogenesis/degradation</keyword>
<proteinExistence type="inferred from homology"/>
<evidence type="ECO:0000256" key="4">
    <source>
        <dbReference type="ARBA" id="ARBA00004752"/>
    </source>
</evidence>
<evidence type="ECO:0000313" key="29">
    <source>
        <dbReference type="Proteomes" id="UP000199433"/>
    </source>
</evidence>
<dbReference type="SUPFAM" id="SSF56059">
    <property type="entry name" value="Glutathione synthetase ATP-binding domain-like"/>
    <property type="match status" value="1"/>
</dbReference>
<evidence type="ECO:0000259" key="27">
    <source>
        <dbReference type="PROSITE" id="PS50975"/>
    </source>
</evidence>
<keyword evidence="8 22" id="KW-0436">Ligase</keyword>
<comment type="pathway">
    <text evidence="4 22">Cell wall biogenesis; peptidoglycan biosynthesis.</text>
</comment>
<feature type="binding site" evidence="25">
    <location>
        <position position="300"/>
    </location>
    <ligand>
        <name>Mg(2+)</name>
        <dbReference type="ChEBI" id="CHEBI:18420"/>
        <label>1</label>
    </ligand>
</feature>
<dbReference type="GO" id="GO:0046872">
    <property type="term" value="F:metal ion binding"/>
    <property type="evidence" value="ECO:0007669"/>
    <property type="project" value="UniProtKB-KW"/>
</dbReference>
<dbReference type="Gene3D" id="3.40.50.20">
    <property type="match status" value="1"/>
</dbReference>
<dbReference type="GO" id="GO:0008716">
    <property type="term" value="F:D-alanine-D-alanine ligase activity"/>
    <property type="evidence" value="ECO:0007669"/>
    <property type="project" value="UniProtKB-UniRule"/>
</dbReference>